<feature type="modified residue" description="4-aspartylphosphate" evidence="4">
    <location>
        <position position="72"/>
    </location>
</feature>
<evidence type="ECO:0000256" key="1">
    <source>
        <dbReference type="ARBA" id="ARBA00023015"/>
    </source>
</evidence>
<dbReference type="InterPro" id="IPR001789">
    <property type="entry name" value="Sig_transdc_resp-reg_receiver"/>
</dbReference>
<dbReference type="eggNOG" id="COG4566">
    <property type="taxonomic scope" value="Bacteria"/>
</dbReference>
<dbReference type="HOGENOM" id="CLU_000445_90_4_0"/>
<keyword evidence="8" id="KW-1185">Reference proteome</keyword>
<dbReference type="GO" id="GO:0000160">
    <property type="term" value="P:phosphorelay signal transduction system"/>
    <property type="evidence" value="ECO:0007669"/>
    <property type="project" value="InterPro"/>
</dbReference>
<evidence type="ECO:0000256" key="4">
    <source>
        <dbReference type="PROSITE-ProRule" id="PRU00169"/>
    </source>
</evidence>
<dbReference type="PANTHER" id="PTHR44688:SF16">
    <property type="entry name" value="DNA-BINDING TRANSCRIPTIONAL ACTIVATOR DEVR_DOSR"/>
    <property type="match status" value="1"/>
</dbReference>
<dbReference type="SUPFAM" id="SSF52172">
    <property type="entry name" value="CheY-like"/>
    <property type="match status" value="1"/>
</dbReference>
<dbReference type="Proteomes" id="UP000002220">
    <property type="component" value="Chromosome"/>
</dbReference>
<dbReference type="Gene3D" id="3.40.50.2300">
    <property type="match status" value="1"/>
</dbReference>
<protein>
    <submittedName>
        <fullName evidence="7">Response regulator receiver</fullName>
    </submittedName>
</protein>
<dbReference type="SMART" id="SM00448">
    <property type="entry name" value="REC"/>
    <property type="match status" value="1"/>
</dbReference>
<dbReference type="CDD" id="cd17537">
    <property type="entry name" value="REC_FixJ"/>
    <property type="match status" value="1"/>
</dbReference>
<feature type="domain" description="HTH luxR-type" evidence="5">
    <location>
        <begin position="153"/>
        <end position="218"/>
    </location>
</feature>
<evidence type="ECO:0000313" key="8">
    <source>
        <dbReference type="Proteomes" id="UP000002220"/>
    </source>
</evidence>
<dbReference type="PRINTS" id="PR00038">
    <property type="entry name" value="HTHLUXR"/>
</dbReference>
<evidence type="ECO:0000259" key="6">
    <source>
        <dbReference type="PROSITE" id="PS50110"/>
    </source>
</evidence>
<accession>D5SXI2</accession>
<dbReference type="GO" id="GO:0003677">
    <property type="term" value="F:DNA binding"/>
    <property type="evidence" value="ECO:0007669"/>
    <property type="project" value="UniProtKB-KW"/>
</dbReference>
<reference evidence="7 8" key="1">
    <citation type="journal article" date="2010" name="Stand. Genomic Sci.">
        <title>Complete genome sequence of Planctomyces limnophilus type strain (Mu 290).</title>
        <authorList>
            <person name="Labutti K."/>
            <person name="Sikorski J."/>
            <person name="Schneider S."/>
            <person name="Nolan M."/>
            <person name="Lucas S."/>
            <person name="Glavina Del Rio T."/>
            <person name="Tice H."/>
            <person name="Cheng J.F."/>
            <person name="Goodwin L."/>
            <person name="Pitluck S."/>
            <person name="Liolios K."/>
            <person name="Ivanova N."/>
            <person name="Mavromatis K."/>
            <person name="Mikhailova N."/>
            <person name="Pati A."/>
            <person name="Chen A."/>
            <person name="Palaniappan K."/>
            <person name="Land M."/>
            <person name="Hauser L."/>
            <person name="Chang Y.J."/>
            <person name="Jeffries C.D."/>
            <person name="Tindall B.J."/>
            <person name="Rohde M."/>
            <person name="Goker M."/>
            <person name="Woyke T."/>
            <person name="Bristow J."/>
            <person name="Eisen J.A."/>
            <person name="Markowitz V."/>
            <person name="Hugenholtz P."/>
            <person name="Kyrpides N.C."/>
            <person name="Klenk H.P."/>
            <person name="Lapidus A."/>
        </authorList>
    </citation>
    <scope>NUCLEOTIDE SEQUENCE [LARGE SCALE GENOMIC DNA]</scope>
    <source>
        <strain evidence="8">ATCC 43296 / DSM 3776 / IFAM 1008 / 290</strain>
    </source>
</reference>
<dbReference type="Pfam" id="PF00072">
    <property type="entry name" value="Response_reg"/>
    <property type="match status" value="1"/>
</dbReference>
<dbReference type="EMBL" id="CP001744">
    <property type="protein sequence ID" value="ADG67549.1"/>
    <property type="molecule type" value="Genomic_DNA"/>
</dbReference>
<gene>
    <name evidence="7" type="ordered locus">Plim_1719</name>
</gene>
<organism evidence="7 8">
    <name type="scientific">Planctopirus limnophila (strain ATCC 43296 / DSM 3776 / IFAM 1008 / Mu 290)</name>
    <name type="common">Planctomyces limnophilus</name>
    <dbReference type="NCBI Taxonomy" id="521674"/>
    <lineage>
        <taxon>Bacteria</taxon>
        <taxon>Pseudomonadati</taxon>
        <taxon>Planctomycetota</taxon>
        <taxon>Planctomycetia</taxon>
        <taxon>Planctomycetales</taxon>
        <taxon>Planctomycetaceae</taxon>
        <taxon>Planctopirus</taxon>
    </lineage>
</organism>
<keyword evidence="3" id="KW-0804">Transcription</keyword>
<dbReference type="CDD" id="cd06170">
    <property type="entry name" value="LuxR_C_like"/>
    <property type="match status" value="1"/>
</dbReference>
<dbReference type="InterPro" id="IPR016032">
    <property type="entry name" value="Sig_transdc_resp-reg_C-effctor"/>
</dbReference>
<dbReference type="InterPro" id="IPR011006">
    <property type="entry name" value="CheY-like_superfamily"/>
</dbReference>
<feature type="domain" description="Response regulatory" evidence="6">
    <location>
        <begin position="23"/>
        <end position="137"/>
    </location>
</feature>
<evidence type="ECO:0000313" key="7">
    <source>
        <dbReference type="EMBL" id="ADG67549.1"/>
    </source>
</evidence>
<evidence type="ECO:0000259" key="5">
    <source>
        <dbReference type="PROSITE" id="PS50043"/>
    </source>
</evidence>
<dbReference type="STRING" id="521674.Plim_1719"/>
<evidence type="ECO:0000256" key="2">
    <source>
        <dbReference type="ARBA" id="ARBA00023125"/>
    </source>
</evidence>
<dbReference type="Pfam" id="PF00196">
    <property type="entry name" value="GerE"/>
    <property type="match status" value="1"/>
</dbReference>
<dbReference type="PANTHER" id="PTHR44688">
    <property type="entry name" value="DNA-BINDING TRANSCRIPTIONAL ACTIVATOR DEVR_DOSR"/>
    <property type="match status" value="1"/>
</dbReference>
<name>D5SXI2_PLAL2</name>
<dbReference type="PROSITE" id="PS50110">
    <property type="entry name" value="RESPONSE_REGULATORY"/>
    <property type="match status" value="1"/>
</dbReference>
<dbReference type="SUPFAM" id="SSF46894">
    <property type="entry name" value="C-terminal effector domain of the bipartite response regulators"/>
    <property type="match status" value="1"/>
</dbReference>
<proteinExistence type="predicted"/>
<dbReference type="PROSITE" id="PS50043">
    <property type="entry name" value="HTH_LUXR_2"/>
    <property type="match status" value="1"/>
</dbReference>
<dbReference type="GO" id="GO:0006355">
    <property type="term" value="P:regulation of DNA-templated transcription"/>
    <property type="evidence" value="ECO:0007669"/>
    <property type="project" value="InterPro"/>
</dbReference>
<dbReference type="SMART" id="SM00421">
    <property type="entry name" value="HTH_LUXR"/>
    <property type="match status" value="1"/>
</dbReference>
<keyword evidence="2" id="KW-0238">DNA-binding</keyword>
<dbReference type="AlphaFoldDB" id="D5SXI2"/>
<dbReference type="KEGG" id="plm:Plim_1719"/>
<dbReference type="RefSeq" id="WP_013109980.1">
    <property type="nucleotide sequence ID" value="NC_014148.1"/>
</dbReference>
<keyword evidence="1" id="KW-0805">Transcription regulation</keyword>
<keyword evidence="4" id="KW-0597">Phosphoprotein</keyword>
<dbReference type="InterPro" id="IPR000792">
    <property type="entry name" value="Tscrpt_reg_LuxR_C"/>
</dbReference>
<evidence type="ECO:0000256" key="3">
    <source>
        <dbReference type="ARBA" id="ARBA00023163"/>
    </source>
</evidence>
<sequence>MYQFTSLAQELATMTTEQPLPPTVYVIDDDAGFAESAKFLIESIHRPVVNFSSADEFLAQFNPRHTGCIICDVRMPGMSGLELQEVLRERNCLMPIIIISAFGDVPIAVRAMKAGAIHVLKKPFDDNDFLELIQKALAEDARRREEFRTQQVVLDRYDRLTDREREVFEEVIEGLSSKEIGQRLSVSFKTVEAHRAKIMKKMEADSIPQLLRMWFTIQQCRPTKTILPPQG</sequence>
<dbReference type="Gene3D" id="1.10.10.10">
    <property type="entry name" value="Winged helix-like DNA-binding domain superfamily/Winged helix DNA-binding domain"/>
    <property type="match status" value="1"/>
</dbReference>
<dbReference type="InterPro" id="IPR036388">
    <property type="entry name" value="WH-like_DNA-bd_sf"/>
</dbReference>